<comment type="caution">
    <text evidence="8">The sequence shown here is derived from an EMBL/GenBank/DDBJ whole genome shotgun (WGS) entry which is preliminary data.</text>
</comment>
<reference evidence="8 9" key="1">
    <citation type="submission" date="2016-04" db="EMBL/GenBank/DDBJ databases">
        <title>Genome sequence of Methanobrevibacter cuticularis DSM 11139.</title>
        <authorList>
            <person name="Poehlein A."/>
            <person name="Seedorf H."/>
            <person name="Daniel R."/>
        </authorList>
    </citation>
    <scope>NUCLEOTIDE SEQUENCE [LARGE SCALE GENOMIC DNA]</scope>
    <source>
        <strain evidence="8 9">DSM 11139</strain>
    </source>
</reference>
<gene>
    <name evidence="8" type="ORF">MBCUT_06590</name>
</gene>
<organism evidence="8 9">
    <name type="scientific">Methanobrevibacter cuticularis</name>
    <dbReference type="NCBI Taxonomy" id="47311"/>
    <lineage>
        <taxon>Archaea</taxon>
        <taxon>Methanobacteriati</taxon>
        <taxon>Methanobacteriota</taxon>
        <taxon>Methanomada group</taxon>
        <taxon>Methanobacteria</taxon>
        <taxon>Methanobacteriales</taxon>
        <taxon>Methanobacteriaceae</taxon>
        <taxon>Methanobrevibacter</taxon>
    </lineage>
</organism>
<dbReference type="PATRIC" id="fig|47311.3.peg.738"/>
<evidence type="ECO:0000256" key="5">
    <source>
        <dbReference type="ARBA" id="ARBA00022747"/>
    </source>
</evidence>
<dbReference type="GO" id="GO:0008170">
    <property type="term" value="F:N-methyltransferase activity"/>
    <property type="evidence" value="ECO:0007669"/>
    <property type="project" value="InterPro"/>
</dbReference>
<evidence type="ECO:0000313" key="9">
    <source>
        <dbReference type="Proteomes" id="UP000077275"/>
    </source>
</evidence>
<keyword evidence="9" id="KW-1185">Reference proteome</keyword>
<keyword evidence="3 8" id="KW-0808">Transferase</keyword>
<evidence type="ECO:0000259" key="7">
    <source>
        <dbReference type="Pfam" id="PF02384"/>
    </source>
</evidence>
<dbReference type="EC" id="2.1.1.72" evidence="1"/>
<dbReference type="PANTHER" id="PTHR42933">
    <property type="entry name" value="SLR6095 PROTEIN"/>
    <property type="match status" value="1"/>
</dbReference>
<dbReference type="AlphaFoldDB" id="A0A166EGA9"/>
<protein>
    <recommendedName>
        <fullName evidence="1">site-specific DNA-methyltransferase (adenine-specific)</fullName>
        <ecNumber evidence="1">2.1.1.72</ecNumber>
    </recommendedName>
</protein>
<dbReference type="PANTHER" id="PTHR42933:SF3">
    <property type="entry name" value="TYPE I RESTRICTION ENZYME MJAVIII METHYLASE SUBUNIT"/>
    <property type="match status" value="1"/>
</dbReference>
<evidence type="ECO:0000313" key="8">
    <source>
        <dbReference type="EMBL" id="KZX16621.1"/>
    </source>
</evidence>
<evidence type="ECO:0000256" key="3">
    <source>
        <dbReference type="ARBA" id="ARBA00022679"/>
    </source>
</evidence>
<dbReference type="Proteomes" id="UP000077275">
    <property type="component" value="Unassembled WGS sequence"/>
</dbReference>
<dbReference type="PRINTS" id="PR00507">
    <property type="entry name" value="N12N6MTFRASE"/>
</dbReference>
<evidence type="ECO:0000256" key="4">
    <source>
        <dbReference type="ARBA" id="ARBA00022691"/>
    </source>
</evidence>
<dbReference type="InterPro" id="IPR051537">
    <property type="entry name" value="DNA_Adenine_Mtase"/>
</dbReference>
<evidence type="ECO:0000256" key="1">
    <source>
        <dbReference type="ARBA" id="ARBA00011900"/>
    </source>
</evidence>
<keyword evidence="5" id="KW-0680">Restriction system</keyword>
<dbReference type="RefSeq" id="WP_067258887.1">
    <property type="nucleotide sequence ID" value="NZ_LWMW01000088.1"/>
</dbReference>
<dbReference type="Pfam" id="PF02384">
    <property type="entry name" value="N6_Mtase"/>
    <property type="match status" value="1"/>
</dbReference>
<dbReference type="EMBL" id="LWMW01000088">
    <property type="protein sequence ID" value="KZX16621.1"/>
    <property type="molecule type" value="Genomic_DNA"/>
</dbReference>
<feature type="domain" description="DNA methylase adenine-specific" evidence="7">
    <location>
        <begin position="80"/>
        <end position="180"/>
    </location>
</feature>
<comment type="catalytic activity">
    <reaction evidence="6">
        <text>a 2'-deoxyadenosine in DNA + S-adenosyl-L-methionine = an N(6)-methyl-2'-deoxyadenosine in DNA + S-adenosyl-L-homocysteine + H(+)</text>
        <dbReference type="Rhea" id="RHEA:15197"/>
        <dbReference type="Rhea" id="RHEA-COMP:12418"/>
        <dbReference type="Rhea" id="RHEA-COMP:12419"/>
        <dbReference type="ChEBI" id="CHEBI:15378"/>
        <dbReference type="ChEBI" id="CHEBI:57856"/>
        <dbReference type="ChEBI" id="CHEBI:59789"/>
        <dbReference type="ChEBI" id="CHEBI:90615"/>
        <dbReference type="ChEBI" id="CHEBI:90616"/>
        <dbReference type="EC" id="2.1.1.72"/>
    </reaction>
</comment>
<dbReference type="SUPFAM" id="SSF53335">
    <property type="entry name" value="S-adenosyl-L-methionine-dependent methyltransferases"/>
    <property type="match status" value="1"/>
</dbReference>
<sequence length="236" mass="27307">MKDYEKEFLENFENLTGKHEITVIFNHFLDFIIDNFTLNNKREWENYNEIYTNDEKKIFNNLFENFIIIMESKINENRYYDYLGVFYESIIQSKYKAGDKGQFFTPHNIVDFIIGLNHNLKKGNVVNDPTCGSGRLLIGHQSKNQDCYLLGSDLDIMACKMCVINLLIHGGVGSVIWENSLSGEFYGAWKVNEYLNTGGFLLSVEKVNNRNNALFFMKTKDVGIVGSKKQKQTTLL</sequence>
<evidence type="ECO:0000256" key="6">
    <source>
        <dbReference type="ARBA" id="ARBA00047942"/>
    </source>
</evidence>
<dbReference type="OrthoDB" id="70888at2157"/>
<dbReference type="STRING" id="47311.MBCUT_06590"/>
<dbReference type="InterPro" id="IPR003356">
    <property type="entry name" value="DNA_methylase_A-5"/>
</dbReference>
<dbReference type="GO" id="GO:0032259">
    <property type="term" value="P:methylation"/>
    <property type="evidence" value="ECO:0007669"/>
    <property type="project" value="UniProtKB-KW"/>
</dbReference>
<proteinExistence type="predicted"/>
<keyword evidence="2 8" id="KW-0489">Methyltransferase</keyword>
<dbReference type="InterPro" id="IPR029063">
    <property type="entry name" value="SAM-dependent_MTases_sf"/>
</dbReference>
<dbReference type="GO" id="GO:0003677">
    <property type="term" value="F:DNA binding"/>
    <property type="evidence" value="ECO:0007669"/>
    <property type="project" value="InterPro"/>
</dbReference>
<keyword evidence="4" id="KW-0949">S-adenosyl-L-methionine</keyword>
<name>A0A166EGA9_9EURY</name>
<dbReference type="GO" id="GO:0009007">
    <property type="term" value="F:site-specific DNA-methyltransferase (adenine-specific) activity"/>
    <property type="evidence" value="ECO:0007669"/>
    <property type="project" value="UniProtKB-EC"/>
</dbReference>
<accession>A0A166EGA9</accession>
<dbReference type="Gene3D" id="3.40.50.150">
    <property type="entry name" value="Vaccinia Virus protein VP39"/>
    <property type="match status" value="1"/>
</dbReference>
<dbReference type="GO" id="GO:0009307">
    <property type="term" value="P:DNA restriction-modification system"/>
    <property type="evidence" value="ECO:0007669"/>
    <property type="project" value="UniProtKB-KW"/>
</dbReference>
<evidence type="ECO:0000256" key="2">
    <source>
        <dbReference type="ARBA" id="ARBA00022603"/>
    </source>
</evidence>